<dbReference type="EMBL" id="CP129013">
    <property type="protein sequence ID" value="WLR43125.1"/>
    <property type="molecule type" value="Genomic_DNA"/>
</dbReference>
<dbReference type="SUPFAM" id="SSF56059">
    <property type="entry name" value="Glutathione synthetase ATP-binding domain-like"/>
    <property type="match status" value="1"/>
</dbReference>
<evidence type="ECO:0000313" key="7">
    <source>
        <dbReference type="Proteomes" id="UP001197974"/>
    </source>
</evidence>
<dbReference type="Pfam" id="PF13535">
    <property type="entry name" value="ATP-grasp_4"/>
    <property type="match status" value="1"/>
</dbReference>
<keyword evidence="3 4" id="KW-0067">ATP-binding</keyword>
<evidence type="ECO:0000256" key="2">
    <source>
        <dbReference type="ARBA" id="ARBA00022741"/>
    </source>
</evidence>
<dbReference type="PANTHER" id="PTHR43585">
    <property type="entry name" value="FUMIPYRROLE BIOSYNTHESIS PROTEIN C"/>
    <property type="match status" value="1"/>
</dbReference>
<evidence type="ECO:0000256" key="1">
    <source>
        <dbReference type="ARBA" id="ARBA00022598"/>
    </source>
</evidence>
<protein>
    <submittedName>
        <fullName evidence="6">ATP-grasp domain-containing protein</fullName>
    </submittedName>
</protein>
<reference evidence="6 7" key="1">
    <citation type="submission" date="2023-06" db="EMBL/GenBank/DDBJ databases">
        <title>Five Gram-positive bacteria isolated from mangrove sediments in Shenzhen, Guangdong, China.</title>
        <authorList>
            <person name="Yu S."/>
            <person name="Zheng W."/>
            <person name="Huang Y."/>
        </authorList>
    </citation>
    <scope>NUCLEOTIDE SEQUENCE [LARGE SCALE GENOMIC DNA]</scope>
    <source>
        <strain evidence="6 7">SaN35-3</strain>
    </source>
</reference>
<evidence type="ECO:0000313" key="6">
    <source>
        <dbReference type="EMBL" id="WLR43125.1"/>
    </source>
</evidence>
<dbReference type="PANTHER" id="PTHR43585:SF2">
    <property type="entry name" value="ATP-GRASP ENZYME FSQD"/>
    <property type="match status" value="1"/>
</dbReference>
<proteinExistence type="predicted"/>
<evidence type="ECO:0000259" key="5">
    <source>
        <dbReference type="PROSITE" id="PS50975"/>
    </source>
</evidence>
<sequence length="393" mass="45451">MDAVVFIGINEPSRQAWKEANLMGYYTFILSDKYIITRQRYLNQFKCVDVKDESQINVALFEILQVGFTIKAIVSLCESTIMMASKLHQKFCHSFWPVKPVYKMSNKYETRECLRETKYNIEYQKLIKENDGLDVIIGFPLILKSIYSKGSKYVRKILNHNQLLKESEILFKETRAEELLIEQFVEGRQFLVEVMVFNGFIQLVAIFEQEVTYNRRFIVTGYASISEKAGIFQILKNITETIVDRFGMNYGSCHLELRYTKNGWKLIEINPRISGGEVHNMIKAAYGFSYVREILKVHLNEMPNLQMKHNQFVYTFYFIAKSDGVIKEIKGEQKARCCEGVVNVTFKNKVGDYVREPLSMGDRLGYVMAVGAGRSEAKQRALLAASFITIDIC</sequence>
<keyword evidence="2 4" id="KW-0547">Nucleotide-binding</keyword>
<keyword evidence="7" id="KW-1185">Reference proteome</keyword>
<name>A0ABY9JXG1_9BACI</name>
<dbReference type="RefSeq" id="WP_226538949.1">
    <property type="nucleotide sequence ID" value="NZ_CP129013.1"/>
</dbReference>
<organism evidence="6 7">
    <name type="scientific">Bacillus carboniphilus</name>
    <dbReference type="NCBI Taxonomy" id="86663"/>
    <lineage>
        <taxon>Bacteria</taxon>
        <taxon>Bacillati</taxon>
        <taxon>Bacillota</taxon>
        <taxon>Bacilli</taxon>
        <taxon>Bacillales</taxon>
        <taxon>Bacillaceae</taxon>
        <taxon>Bacillus</taxon>
    </lineage>
</organism>
<dbReference type="InterPro" id="IPR040570">
    <property type="entry name" value="LAL_C2"/>
</dbReference>
<accession>A0ABY9JXG1</accession>
<gene>
    <name evidence="6" type="ORF">LC087_02645</name>
</gene>
<evidence type="ECO:0000256" key="3">
    <source>
        <dbReference type="ARBA" id="ARBA00022840"/>
    </source>
</evidence>
<dbReference type="Pfam" id="PF18603">
    <property type="entry name" value="LAL_C2"/>
    <property type="match status" value="1"/>
</dbReference>
<dbReference type="InterPro" id="IPR052032">
    <property type="entry name" value="ATP-dep_AA_Ligase"/>
</dbReference>
<dbReference type="Proteomes" id="UP001197974">
    <property type="component" value="Chromosome"/>
</dbReference>
<evidence type="ECO:0000256" key="4">
    <source>
        <dbReference type="PROSITE-ProRule" id="PRU00409"/>
    </source>
</evidence>
<keyword evidence="1" id="KW-0436">Ligase</keyword>
<dbReference type="Gene3D" id="3.30.470.20">
    <property type="entry name" value="ATP-grasp fold, B domain"/>
    <property type="match status" value="1"/>
</dbReference>
<dbReference type="PROSITE" id="PS50975">
    <property type="entry name" value="ATP_GRASP"/>
    <property type="match status" value="1"/>
</dbReference>
<feature type="domain" description="ATP-grasp" evidence="5">
    <location>
        <begin position="111"/>
        <end position="299"/>
    </location>
</feature>
<dbReference type="InterPro" id="IPR011761">
    <property type="entry name" value="ATP-grasp"/>
</dbReference>